<dbReference type="EnsemblPlants" id="Solyc03g058957.1.1">
    <property type="protein sequence ID" value="Solyc03g058957.1.1"/>
    <property type="gene ID" value="Solyc03g058957.1"/>
</dbReference>
<evidence type="ECO:0000259" key="1">
    <source>
        <dbReference type="Pfam" id="PF05699"/>
    </source>
</evidence>
<reference evidence="2" key="1">
    <citation type="journal article" date="2012" name="Nature">
        <title>The tomato genome sequence provides insights into fleshy fruit evolution.</title>
        <authorList>
            <consortium name="Tomato Genome Consortium"/>
        </authorList>
    </citation>
    <scope>NUCLEOTIDE SEQUENCE [LARGE SCALE GENOMIC DNA]</scope>
    <source>
        <strain evidence="2">cv. Heinz 1706</strain>
    </source>
</reference>
<protein>
    <recommendedName>
        <fullName evidence="1">HAT C-terminal dimerisation domain-containing protein</fullName>
    </recommendedName>
</protein>
<dbReference type="InParanoid" id="A0A3Q7FKM4"/>
<evidence type="ECO:0000313" key="3">
    <source>
        <dbReference type="Proteomes" id="UP000004994"/>
    </source>
</evidence>
<dbReference type="GO" id="GO:0046983">
    <property type="term" value="F:protein dimerization activity"/>
    <property type="evidence" value="ECO:0007669"/>
    <property type="project" value="InterPro"/>
</dbReference>
<dbReference type="InterPro" id="IPR012337">
    <property type="entry name" value="RNaseH-like_sf"/>
</dbReference>
<dbReference type="InterPro" id="IPR008906">
    <property type="entry name" value="HATC_C_dom"/>
</dbReference>
<keyword evidence="3" id="KW-1185">Reference proteome</keyword>
<reference evidence="2" key="2">
    <citation type="submission" date="2019-01" db="UniProtKB">
        <authorList>
            <consortium name="EnsemblPlants"/>
        </authorList>
    </citation>
    <scope>IDENTIFICATION</scope>
    <source>
        <strain evidence="2">cv. Heinz 1706</strain>
    </source>
</reference>
<dbReference type="Gramene" id="Solyc03g058957.1.1">
    <property type="protein sequence ID" value="Solyc03g058957.1.1"/>
    <property type="gene ID" value="Solyc03g058957.1"/>
</dbReference>
<name>A0A3Q7FKM4_SOLLC</name>
<dbReference type="Proteomes" id="UP000004994">
    <property type="component" value="Chromosome 3"/>
</dbReference>
<dbReference type="Pfam" id="PF05699">
    <property type="entry name" value="Dimer_Tnp_hAT"/>
    <property type="match status" value="1"/>
</dbReference>
<evidence type="ECO:0000313" key="2">
    <source>
        <dbReference type="EnsemblPlants" id="Solyc03g058957.1.1"/>
    </source>
</evidence>
<proteinExistence type="predicted"/>
<sequence>MLYEIYRAMKNTQGEVGQTSNPKLDFEVRISPYMREALEIKYGNEDLLGWLRGTVTFPILRKMVHDVLAIQASSVASEAAFSAARGFYDQFEVITIIA</sequence>
<dbReference type="AlphaFoldDB" id="A0A3Q7FKM4"/>
<feature type="domain" description="HAT C-terminal dimerisation" evidence="1">
    <location>
        <begin position="45"/>
        <end position="90"/>
    </location>
</feature>
<accession>A0A3Q7FKM4</accession>
<organism evidence="2">
    <name type="scientific">Solanum lycopersicum</name>
    <name type="common">Tomato</name>
    <name type="synonym">Lycopersicon esculentum</name>
    <dbReference type="NCBI Taxonomy" id="4081"/>
    <lineage>
        <taxon>Eukaryota</taxon>
        <taxon>Viridiplantae</taxon>
        <taxon>Streptophyta</taxon>
        <taxon>Embryophyta</taxon>
        <taxon>Tracheophyta</taxon>
        <taxon>Spermatophyta</taxon>
        <taxon>Magnoliopsida</taxon>
        <taxon>eudicotyledons</taxon>
        <taxon>Gunneridae</taxon>
        <taxon>Pentapetalae</taxon>
        <taxon>asterids</taxon>
        <taxon>lamiids</taxon>
        <taxon>Solanales</taxon>
        <taxon>Solanaceae</taxon>
        <taxon>Solanoideae</taxon>
        <taxon>Solaneae</taxon>
        <taxon>Solanum</taxon>
        <taxon>Solanum subgen. Lycopersicon</taxon>
    </lineage>
</organism>
<dbReference type="SUPFAM" id="SSF53098">
    <property type="entry name" value="Ribonuclease H-like"/>
    <property type="match status" value="1"/>
</dbReference>